<dbReference type="OrthoDB" id="15318at2759"/>
<evidence type="ECO:0000256" key="2">
    <source>
        <dbReference type="ARBA" id="ARBA00010644"/>
    </source>
</evidence>
<comment type="similarity">
    <text evidence="2">Belongs to the aerobic coproporphyrinogen-III oxidase family.</text>
</comment>
<keyword evidence="9" id="KW-1185">Reference proteome</keyword>
<dbReference type="InterPro" id="IPR001260">
    <property type="entry name" value="Coprogen_oxidase_aer"/>
</dbReference>
<dbReference type="PANTHER" id="PTHR10755:SF0">
    <property type="entry name" value="OXYGEN-DEPENDENT COPROPORPHYRINOGEN-III OXIDASE, MITOCHONDRIAL"/>
    <property type="match status" value="1"/>
</dbReference>
<dbReference type="InterPro" id="IPR018375">
    <property type="entry name" value="Coprogen_oxidase_CS"/>
</dbReference>
<evidence type="ECO:0000256" key="5">
    <source>
        <dbReference type="ARBA" id="ARBA00023002"/>
    </source>
</evidence>
<dbReference type="Proteomes" id="UP000748531">
    <property type="component" value="Unassembled WGS sequence"/>
</dbReference>
<comment type="subunit">
    <text evidence="3">Homodimer.</text>
</comment>
<comment type="pathway">
    <text evidence="1">Porphyrin-containing compound metabolism; protoporphyrin-IX biosynthesis; protoporphyrinogen-IX from coproporphyrinogen-III (O2 route): step 1/1.</text>
</comment>
<comment type="caution">
    <text evidence="8">The sequence shown here is derived from an EMBL/GenBank/DDBJ whole genome shotgun (WGS) entry which is preliminary data.</text>
</comment>
<dbReference type="GO" id="GO:0005737">
    <property type="term" value="C:cytoplasm"/>
    <property type="evidence" value="ECO:0007669"/>
    <property type="project" value="TreeGrafter"/>
</dbReference>
<dbReference type="UniPathway" id="UPA00251">
    <property type="reaction ID" value="UER00322"/>
</dbReference>
<dbReference type="FunFam" id="3.40.1500.10:FF:000002">
    <property type="entry name" value="oxygen-dependent coproporphyrinogen-III oxidase, mitochondrial"/>
    <property type="match status" value="1"/>
</dbReference>
<dbReference type="PANTHER" id="PTHR10755">
    <property type="entry name" value="COPROPORPHYRINOGEN III OXIDASE, MITOCHONDRIAL"/>
    <property type="match status" value="1"/>
</dbReference>
<gene>
    <name evidence="8" type="ORF">PHET_04746</name>
</gene>
<reference evidence="8" key="1">
    <citation type="submission" date="2019-05" db="EMBL/GenBank/DDBJ databases">
        <title>Annotation for the trematode Paragonimus heterotremus.</title>
        <authorList>
            <person name="Choi Y.-J."/>
        </authorList>
    </citation>
    <scope>NUCLEOTIDE SEQUENCE</scope>
    <source>
        <strain evidence="8">LC</strain>
    </source>
</reference>
<keyword evidence="6" id="KW-0350">Heme biosynthesis</keyword>
<dbReference type="GO" id="GO:0006782">
    <property type="term" value="P:protoporphyrinogen IX biosynthetic process"/>
    <property type="evidence" value="ECO:0007669"/>
    <property type="project" value="UniProtKB-UniPathway"/>
</dbReference>
<dbReference type="PRINTS" id="PR00073">
    <property type="entry name" value="COPRGNOXDASE"/>
</dbReference>
<proteinExistence type="inferred from homology"/>
<evidence type="ECO:0000256" key="1">
    <source>
        <dbReference type="ARBA" id="ARBA00005168"/>
    </source>
</evidence>
<organism evidence="8 9">
    <name type="scientific">Paragonimus heterotremus</name>
    <dbReference type="NCBI Taxonomy" id="100268"/>
    <lineage>
        <taxon>Eukaryota</taxon>
        <taxon>Metazoa</taxon>
        <taxon>Spiralia</taxon>
        <taxon>Lophotrochozoa</taxon>
        <taxon>Platyhelminthes</taxon>
        <taxon>Trematoda</taxon>
        <taxon>Digenea</taxon>
        <taxon>Plagiorchiida</taxon>
        <taxon>Troglotremata</taxon>
        <taxon>Troglotrematidae</taxon>
        <taxon>Paragonimus</taxon>
    </lineage>
</organism>
<protein>
    <recommendedName>
        <fullName evidence="4">coproporphyrinogen oxidase</fullName>
        <ecNumber evidence="4">1.3.3.3</ecNumber>
    </recommendedName>
</protein>
<dbReference type="SUPFAM" id="SSF102886">
    <property type="entry name" value="Coproporphyrinogen III oxidase"/>
    <property type="match status" value="1"/>
</dbReference>
<dbReference type="InterPro" id="IPR036406">
    <property type="entry name" value="Coprogen_oxidase_aer_sf"/>
</dbReference>
<dbReference type="EC" id="1.3.3.3" evidence="4"/>
<dbReference type="Pfam" id="PF01218">
    <property type="entry name" value="Coprogen_oxidas"/>
    <property type="match status" value="1"/>
</dbReference>
<dbReference type="Gene3D" id="3.40.1500.10">
    <property type="entry name" value="Coproporphyrinogen III oxidase, aerobic"/>
    <property type="match status" value="1"/>
</dbReference>
<dbReference type="EMBL" id="LUCH01002267">
    <property type="protein sequence ID" value="KAF5401745.1"/>
    <property type="molecule type" value="Genomic_DNA"/>
</dbReference>
<evidence type="ECO:0000256" key="6">
    <source>
        <dbReference type="ARBA" id="ARBA00023133"/>
    </source>
</evidence>
<keyword evidence="7" id="KW-0627">Porphyrin biosynthesis</keyword>
<evidence type="ECO:0000256" key="4">
    <source>
        <dbReference type="ARBA" id="ARBA00012869"/>
    </source>
</evidence>
<evidence type="ECO:0000256" key="3">
    <source>
        <dbReference type="ARBA" id="ARBA00011738"/>
    </source>
</evidence>
<dbReference type="NCBIfam" id="NF003727">
    <property type="entry name" value="PRK05330.1"/>
    <property type="match status" value="1"/>
</dbReference>
<dbReference type="AlphaFoldDB" id="A0A8J4SQ23"/>
<dbReference type="PROSITE" id="PS01021">
    <property type="entry name" value="COPROGEN_OXIDASE"/>
    <property type="match status" value="1"/>
</dbReference>
<sequence>MRAFTFGLKYLGSIRGIVSISTVIVGGGALFSKVSSFPYLFNIVQSFAVRAEAPKKIDFKHIDPAEWMTSSVTPYSQLSKDLDSSYRAQMETLCMQLQGKLCHEMETIDGRAKFRVDKWERKAGGGGISCVMENGAVFEKAGVNISAIHGTLSPAAVKEMRARHQEIDVDRDCKFFACGISSVIHPLNPYVPTTHFNFRYFEVDLGNNRKCWWFGGGADLTPYYLFEEDAAHFHRQLQLACDKHNPSYYNRFKKWCDEYFYLKHRGETRGIGGIFFDDLEGDSHEKTFAFIRSCAESIIPAYLPIVEKRKNMAYKDLEREWQLVRRGRYVEFNLIYDRGTKFGLATPEARIESILMSLPLYAQWVYCYDVSKDPRNQRLLDVLKTPLFFILYFVTVGCVAPAELESWSCWCAIIRTSSFEPLNKSFSYTIIMSRRHLESALVAGAFIESGLTPCFRFTRIRFVRYCFPPGYDSSTYNPDEAGAENQSSPTAAEGLAFTPHSTLTTMCTCCPDPQSGITSPKSNEDGIISAMLGKGDCEEPSPVGTSSCKLHTEEYLIKHPWRRLHDDYAIHSVQFSPDGRQLLAGSANTSIRVSFFPRLPHFLGIYMCVHI</sequence>
<keyword evidence="5" id="KW-0560">Oxidoreductase</keyword>
<accession>A0A8J4SQ23</accession>
<evidence type="ECO:0000313" key="8">
    <source>
        <dbReference type="EMBL" id="KAF5401745.1"/>
    </source>
</evidence>
<evidence type="ECO:0000256" key="7">
    <source>
        <dbReference type="ARBA" id="ARBA00023244"/>
    </source>
</evidence>
<evidence type="ECO:0000313" key="9">
    <source>
        <dbReference type="Proteomes" id="UP000748531"/>
    </source>
</evidence>
<dbReference type="GO" id="GO:0004109">
    <property type="term" value="F:coproporphyrinogen oxidase activity"/>
    <property type="evidence" value="ECO:0007669"/>
    <property type="project" value="UniProtKB-EC"/>
</dbReference>
<name>A0A8J4SQ23_9TREM</name>